<dbReference type="EMBL" id="FMYU01000011">
    <property type="protein sequence ID" value="SDC88993.1"/>
    <property type="molecule type" value="Genomic_DNA"/>
</dbReference>
<protein>
    <submittedName>
        <fullName evidence="8">Flavorubredoxin</fullName>
    </submittedName>
</protein>
<evidence type="ECO:0000313" key="8">
    <source>
        <dbReference type="EMBL" id="SDC88993.1"/>
    </source>
</evidence>
<comment type="cofactor">
    <cofactor evidence="1">
        <name>FMN</name>
        <dbReference type="ChEBI" id="CHEBI:58210"/>
    </cofactor>
</comment>
<dbReference type="Pfam" id="PF19583">
    <property type="entry name" value="ODP"/>
    <property type="match status" value="1"/>
</dbReference>
<dbReference type="SUPFAM" id="SSF56281">
    <property type="entry name" value="Metallo-hydrolase/oxidoreductase"/>
    <property type="match status" value="1"/>
</dbReference>
<reference evidence="9" key="1">
    <citation type="submission" date="2016-10" db="EMBL/GenBank/DDBJ databases">
        <authorList>
            <person name="Varghese N."/>
            <person name="Submissions S."/>
        </authorList>
    </citation>
    <scope>NUCLEOTIDE SEQUENCE [LARGE SCALE GENOMIC DNA]</scope>
    <source>
        <strain evidence="9">DSM 8415</strain>
    </source>
</reference>
<evidence type="ECO:0000256" key="6">
    <source>
        <dbReference type="ARBA" id="ARBA00023004"/>
    </source>
</evidence>
<dbReference type="PROSITE" id="PS00201">
    <property type="entry name" value="FLAVODOXIN"/>
    <property type="match status" value="1"/>
</dbReference>
<dbReference type="GO" id="GO:0046872">
    <property type="term" value="F:metal ion binding"/>
    <property type="evidence" value="ECO:0007669"/>
    <property type="project" value="InterPro"/>
</dbReference>
<sequence length="401" mass="45960">MKAGRDPFEVKDGIYWVATLDPELKIFDIIMRTAHGSTYNSYLVKGTNKKAIIDAVKEPFFEGFLENLEKLNVKPEEIDYLVVNHNEPDHSGALPELLKYMPNVKLVVSKQGKVFLDNIINKSYDCIEADDNLEIDLGDKTLKFIIAPFVHWPDTMFTYVPESKVLFTCDFLGSHFCDERMIDTQVEDFSEDFRFYFDGIMRPFKEYVLQHIEKIEKLDIDIIAPSHGPILTQPKHYIELYKQWSQPMQERLAAVLYVSAYGYTKKLAQEIARGIQSEGVKVITKDIVDVIEKEKPYLLDTVQRASLVAVGSPTINGDAVEPIWEFLSSLATIKIRGKMGFAFGSYGWSGEASKLIAQRMKDIKFAMPLEPFRVRFRPTDEDLQKAFEIGKQLAQKVKEMP</sequence>
<dbReference type="SUPFAM" id="SSF52218">
    <property type="entry name" value="Flavoproteins"/>
    <property type="match status" value="1"/>
</dbReference>
<dbReference type="Pfam" id="PF00258">
    <property type="entry name" value="Flavodoxin_1"/>
    <property type="match status" value="1"/>
</dbReference>
<organism evidence="8 9">
    <name type="scientific">Desulfurella multipotens</name>
    <dbReference type="NCBI Taxonomy" id="79269"/>
    <lineage>
        <taxon>Bacteria</taxon>
        <taxon>Pseudomonadati</taxon>
        <taxon>Campylobacterota</taxon>
        <taxon>Desulfurellia</taxon>
        <taxon>Desulfurellales</taxon>
        <taxon>Desulfurellaceae</taxon>
        <taxon>Desulfurella</taxon>
    </lineage>
</organism>
<dbReference type="PROSITE" id="PS50902">
    <property type="entry name" value="FLAVODOXIN_LIKE"/>
    <property type="match status" value="1"/>
</dbReference>
<dbReference type="CDD" id="cd07709">
    <property type="entry name" value="flavodiiron_proteins_MBL-fold"/>
    <property type="match status" value="1"/>
</dbReference>
<keyword evidence="9" id="KW-1185">Reference proteome</keyword>
<dbReference type="Proteomes" id="UP000199411">
    <property type="component" value="Unassembled WGS sequence"/>
</dbReference>
<evidence type="ECO:0000256" key="3">
    <source>
        <dbReference type="ARBA" id="ARBA00007121"/>
    </source>
</evidence>
<dbReference type="GO" id="GO:0010181">
    <property type="term" value="F:FMN binding"/>
    <property type="evidence" value="ECO:0007669"/>
    <property type="project" value="InterPro"/>
</dbReference>
<keyword evidence="4" id="KW-0813">Transport</keyword>
<dbReference type="InterPro" id="IPR029039">
    <property type="entry name" value="Flavoprotein-like_sf"/>
</dbReference>
<evidence type="ECO:0000256" key="1">
    <source>
        <dbReference type="ARBA" id="ARBA00001917"/>
    </source>
</evidence>
<dbReference type="InterPro" id="IPR016440">
    <property type="entry name" value="Rubredoxin-O_OxRdtase"/>
</dbReference>
<evidence type="ECO:0000313" key="9">
    <source>
        <dbReference type="Proteomes" id="UP000199411"/>
    </source>
</evidence>
<dbReference type="GO" id="GO:0016491">
    <property type="term" value="F:oxidoreductase activity"/>
    <property type="evidence" value="ECO:0007669"/>
    <property type="project" value="InterPro"/>
</dbReference>
<dbReference type="Gene3D" id="3.40.50.360">
    <property type="match status" value="1"/>
</dbReference>
<evidence type="ECO:0000259" key="7">
    <source>
        <dbReference type="PROSITE" id="PS50902"/>
    </source>
</evidence>
<dbReference type="InterPro" id="IPR036866">
    <property type="entry name" value="RibonucZ/Hydroxyglut_hydro"/>
</dbReference>
<comment type="similarity">
    <text evidence="3">In the N-terminal section; belongs to the zinc metallo-hydrolase group 3 family.</text>
</comment>
<accession>A0A1G6Q9J5</accession>
<evidence type="ECO:0000256" key="5">
    <source>
        <dbReference type="ARBA" id="ARBA00022982"/>
    </source>
</evidence>
<dbReference type="PIRSF" id="PIRSF005243">
    <property type="entry name" value="ROO"/>
    <property type="match status" value="1"/>
</dbReference>
<dbReference type="InterPro" id="IPR008254">
    <property type="entry name" value="Flavodoxin/NO_synth"/>
</dbReference>
<dbReference type="InterPro" id="IPR001226">
    <property type="entry name" value="Flavodoxin_CS"/>
</dbReference>
<dbReference type="InterPro" id="IPR045761">
    <property type="entry name" value="ODP_dom"/>
</dbReference>
<dbReference type="AlphaFoldDB" id="A0A1G6Q9J5"/>
<proteinExistence type="inferred from homology"/>
<dbReference type="OrthoDB" id="9800607at2"/>
<dbReference type="RefSeq" id="WP_092129374.1">
    <property type="nucleotide sequence ID" value="NZ_FMYU01000011.1"/>
</dbReference>
<feature type="domain" description="Flavodoxin-like" evidence="7">
    <location>
        <begin position="253"/>
        <end position="394"/>
    </location>
</feature>
<dbReference type="SMART" id="SM00849">
    <property type="entry name" value="Lactamase_B"/>
    <property type="match status" value="1"/>
</dbReference>
<comment type="cofactor">
    <cofactor evidence="2">
        <name>Fe cation</name>
        <dbReference type="ChEBI" id="CHEBI:24875"/>
    </cofactor>
</comment>
<keyword evidence="6" id="KW-0408">Iron</keyword>
<dbReference type="Gene3D" id="3.60.15.10">
    <property type="entry name" value="Ribonuclease Z/Hydroxyacylglutathione hydrolase-like"/>
    <property type="match status" value="1"/>
</dbReference>
<keyword evidence="5" id="KW-0249">Electron transport</keyword>
<dbReference type="InterPro" id="IPR001279">
    <property type="entry name" value="Metallo-B-lactamas"/>
</dbReference>
<evidence type="ECO:0000256" key="4">
    <source>
        <dbReference type="ARBA" id="ARBA00022448"/>
    </source>
</evidence>
<dbReference type="PANTHER" id="PTHR32145:SF11">
    <property type="entry name" value="DIFLAVIN FLAVOPROTEIN A 2-RELATED"/>
    <property type="match status" value="1"/>
</dbReference>
<evidence type="ECO:0000256" key="2">
    <source>
        <dbReference type="ARBA" id="ARBA00001962"/>
    </source>
</evidence>
<name>A0A1G6Q9J5_9BACT</name>
<dbReference type="PANTHER" id="PTHR32145">
    <property type="entry name" value="DIFLAVIN FLAVOPROTEIN A 2-RELATED"/>
    <property type="match status" value="1"/>
</dbReference>
<dbReference type="GO" id="GO:0009055">
    <property type="term" value="F:electron transfer activity"/>
    <property type="evidence" value="ECO:0007669"/>
    <property type="project" value="InterPro"/>
</dbReference>
<dbReference type="InterPro" id="IPR051285">
    <property type="entry name" value="NADH_oxidoreductase_modular"/>
</dbReference>
<gene>
    <name evidence="8" type="ORF">SAMN05660835_01531</name>
</gene>